<evidence type="ECO:0000259" key="7">
    <source>
        <dbReference type="PROSITE" id="PS51099"/>
    </source>
</evidence>
<dbReference type="InterPro" id="IPR002178">
    <property type="entry name" value="PTS_EIIA_type-2_dom"/>
</dbReference>
<reference evidence="9 10" key="1">
    <citation type="submission" date="2020-03" db="EMBL/GenBank/DDBJ databases">
        <title>Vagococcus sp. nov., isolated from beetles.</title>
        <authorList>
            <person name="Hyun D.-W."/>
            <person name="Bae J.-W."/>
        </authorList>
    </citation>
    <scope>NUCLEOTIDE SEQUENCE [LARGE SCALE GENOMIC DNA]</scope>
    <source>
        <strain evidence="9 10">HDW17B</strain>
    </source>
</reference>
<dbReference type="InterPro" id="IPR050661">
    <property type="entry name" value="BglG_antiterminators"/>
</dbReference>
<dbReference type="InterPro" id="IPR036634">
    <property type="entry name" value="PRD_sf"/>
</dbReference>
<dbReference type="Pfam" id="PF05043">
    <property type="entry name" value="Mga"/>
    <property type="match status" value="1"/>
</dbReference>
<protein>
    <submittedName>
        <fullName evidence="9">BglG family transcription antiterminator</fullName>
    </submittedName>
</protein>
<dbReference type="SUPFAM" id="SSF55804">
    <property type="entry name" value="Phoshotransferase/anion transport protein"/>
    <property type="match status" value="1"/>
</dbReference>
<organism evidence="9 10">
    <name type="scientific">Vagococcus hydrophili</name>
    <dbReference type="NCBI Taxonomy" id="2714947"/>
    <lineage>
        <taxon>Bacteria</taxon>
        <taxon>Bacillati</taxon>
        <taxon>Bacillota</taxon>
        <taxon>Bacilli</taxon>
        <taxon>Lactobacillales</taxon>
        <taxon>Enterococcaceae</taxon>
        <taxon>Vagococcus</taxon>
    </lineage>
</organism>
<keyword evidence="4" id="KW-0010">Activator</keyword>
<dbReference type="Pfam" id="PF00359">
    <property type="entry name" value="PTS_EIIA_2"/>
    <property type="match status" value="1"/>
</dbReference>
<feature type="domain" description="PRD" evidence="8">
    <location>
        <begin position="294"/>
        <end position="401"/>
    </location>
</feature>
<dbReference type="PROSITE" id="PS51094">
    <property type="entry name" value="PTS_EIIA_TYPE_2"/>
    <property type="match status" value="1"/>
</dbReference>
<feature type="domain" description="PTS EIIA type-2" evidence="6">
    <location>
        <begin position="516"/>
        <end position="662"/>
    </location>
</feature>
<dbReference type="Gene3D" id="3.40.930.10">
    <property type="entry name" value="Mannitol-specific EII, Chain A"/>
    <property type="match status" value="1"/>
</dbReference>
<accession>A0A6G8ASV3</accession>
<keyword evidence="10" id="KW-1185">Reference proteome</keyword>
<dbReference type="SUPFAM" id="SSF52794">
    <property type="entry name" value="PTS system IIB component-like"/>
    <property type="match status" value="1"/>
</dbReference>
<evidence type="ECO:0000313" key="9">
    <source>
        <dbReference type="EMBL" id="QIL48060.1"/>
    </source>
</evidence>
<keyword evidence="5" id="KW-0804">Transcription</keyword>
<evidence type="ECO:0000256" key="3">
    <source>
        <dbReference type="ARBA" id="ARBA00023015"/>
    </source>
</evidence>
<dbReference type="InterPro" id="IPR013011">
    <property type="entry name" value="PTS_EIIB_2"/>
</dbReference>
<evidence type="ECO:0000259" key="6">
    <source>
        <dbReference type="PROSITE" id="PS51094"/>
    </source>
</evidence>
<dbReference type="InterPro" id="IPR007737">
    <property type="entry name" value="Mga_HTH"/>
</dbReference>
<evidence type="ECO:0000259" key="8">
    <source>
        <dbReference type="PROSITE" id="PS51372"/>
    </source>
</evidence>
<feature type="domain" description="PRD" evidence="8">
    <location>
        <begin position="191"/>
        <end position="293"/>
    </location>
</feature>
<evidence type="ECO:0000256" key="1">
    <source>
        <dbReference type="ARBA" id="ARBA00022679"/>
    </source>
</evidence>
<evidence type="ECO:0000313" key="10">
    <source>
        <dbReference type="Proteomes" id="UP000501747"/>
    </source>
</evidence>
<dbReference type="InterPro" id="IPR036388">
    <property type="entry name" value="WH-like_DNA-bd_sf"/>
</dbReference>
<dbReference type="PROSITE" id="PS51372">
    <property type="entry name" value="PRD_2"/>
    <property type="match status" value="2"/>
</dbReference>
<dbReference type="SUPFAM" id="SSF63520">
    <property type="entry name" value="PTS-regulatory domain, PRD"/>
    <property type="match status" value="2"/>
</dbReference>
<feature type="domain" description="PTS EIIB type-2" evidence="7">
    <location>
        <begin position="404"/>
        <end position="496"/>
    </location>
</feature>
<sequence length="665" mass="76952">MNQKEQHLIKYLLENQEAYITSQELAEELSLSDRTIRTYINQLKPTLVSHGARIHSKTGHGYQLEITHRGTFDLFLKQQEVGSIIRGDSPQVMEIEDRQNYILNKLLLEDAVLTFEGLSERLFISQSSVTKDVNEIRERLKDYHLIIQTKPGTGFWVEGLEQEKRHFIMDNFFGKNYRNPLKEQISSSNLFEDISFEELTIIILDEAREERLKLSDIIIQNLVLHLSLAIKRIREGFELKHSGIVVDETSQKEHKVATKIMNRVEANLDIQFPKEEVGYLTLHLMAKSNQTSSHKNEKVHQALIQMIQELSLDIGINLMDDYQLYNGLLEHIKPMLVRLDKNISLKNPLKEDIKKNYSEAFDLTKKHMQSMKIFEVYAINEDEWAYLSLHVMAAIEKNRNTRKLQVLIICATGYGSAQLLRNRVNNEFSNSLNVVDVLGYYELNEDSLANIDLIISSINLSSVLFKVPVVHVSVFLNTQDIEKIKKETKIIDIKSSLKEKNSTTLINEKGTHYINEHLLEDHFKVYTQPITKKQVLLDLLEQLNEEKDPDYIHQMTIQMKQRENMGQTIFSDSIVVPHPAKPIGITTKMAVGIIPEGMTWEQNERIQFVFLISPSYIENEGITYLTKTIVKLVDDLNTQQAILDNPNFNNFQTEFLKIANQQEVD</sequence>
<proteinExistence type="predicted"/>
<dbReference type="Gene3D" id="3.40.50.2300">
    <property type="match status" value="1"/>
</dbReference>
<dbReference type="RefSeq" id="WP_166034208.1">
    <property type="nucleotide sequence ID" value="NZ_CP049887.1"/>
</dbReference>
<keyword evidence="3" id="KW-0805">Transcription regulation</keyword>
<gene>
    <name evidence="9" type="ORF">G7082_05815</name>
</gene>
<dbReference type="GO" id="GO:0006355">
    <property type="term" value="P:regulation of DNA-templated transcription"/>
    <property type="evidence" value="ECO:0007669"/>
    <property type="project" value="InterPro"/>
</dbReference>
<dbReference type="GO" id="GO:0008982">
    <property type="term" value="F:protein-N(PI)-phosphohistidine-sugar phosphotransferase activity"/>
    <property type="evidence" value="ECO:0007669"/>
    <property type="project" value="InterPro"/>
</dbReference>
<dbReference type="Gene3D" id="1.10.1790.10">
    <property type="entry name" value="PRD domain"/>
    <property type="match status" value="2"/>
</dbReference>
<dbReference type="InterPro" id="IPR013196">
    <property type="entry name" value="HTH_11"/>
</dbReference>
<dbReference type="AlphaFoldDB" id="A0A6G8ASV3"/>
<keyword evidence="1" id="KW-0808">Transferase</keyword>
<name>A0A6G8ASV3_9ENTE</name>
<dbReference type="InterPro" id="IPR036095">
    <property type="entry name" value="PTS_EIIB-like_sf"/>
</dbReference>
<dbReference type="PANTHER" id="PTHR30185">
    <property type="entry name" value="CRYPTIC BETA-GLUCOSIDE BGL OPERON ANTITERMINATOR"/>
    <property type="match status" value="1"/>
</dbReference>
<dbReference type="PANTHER" id="PTHR30185:SF18">
    <property type="entry name" value="TRANSCRIPTIONAL REGULATOR MTLR"/>
    <property type="match status" value="1"/>
</dbReference>
<dbReference type="InterPro" id="IPR003501">
    <property type="entry name" value="PTS_EIIB_2/3"/>
</dbReference>
<dbReference type="Pfam" id="PF02302">
    <property type="entry name" value="PTS_IIB"/>
    <property type="match status" value="1"/>
</dbReference>
<dbReference type="GO" id="GO:0009401">
    <property type="term" value="P:phosphoenolpyruvate-dependent sugar phosphotransferase system"/>
    <property type="evidence" value="ECO:0007669"/>
    <property type="project" value="InterPro"/>
</dbReference>
<dbReference type="InterPro" id="IPR011608">
    <property type="entry name" value="PRD"/>
</dbReference>
<dbReference type="Pfam" id="PF08279">
    <property type="entry name" value="HTH_11"/>
    <property type="match status" value="1"/>
</dbReference>
<dbReference type="EMBL" id="CP049887">
    <property type="protein sequence ID" value="QIL48060.1"/>
    <property type="molecule type" value="Genomic_DNA"/>
</dbReference>
<evidence type="ECO:0000256" key="2">
    <source>
        <dbReference type="ARBA" id="ARBA00022737"/>
    </source>
</evidence>
<dbReference type="PROSITE" id="PS51099">
    <property type="entry name" value="PTS_EIIB_TYPE_2"/>
    <property type="match status" value="1"/>
</dbReference>
<keyword evidence="2" id="KW-0677">Repeat</keyword>
<dbReference type="CDD" id="cd05568">
    <property type="entry name" value="PTS_IIB_bgl_like"/>
    <property type="match status" value="1"/>
</dbReference>
<dbReference type="KEGG" id="vhy:G7082_05815"/>
<dbReference type="InterPro" id="IPR016152">
    <property type="entry name" value="PTrfase/Anion_transptr"/>
</dbReference>
<evidence type="ECO:0000256" key="4">
    <source>
        <dbReference type="ARBA" id="ARBA00023159"/>
    </source>
</evidence>
<evidence type="ECO:0000256" key="5">
    <source>
        <dbReference type="ARBA" id="ARBA00023163"/>
    </source>
</evidence>
<dbReference type="Pfam" id="PF00874">
    <property type="entry name" value="PRD"/>
    <property type="match status" value="2"/>
</dbReference>
<dbReference type="Gene3D" id="1.10.10.10">
    <property type="entry name" value="Winged helix-like DNA-binding domain superfamily/Winged helix DNA-binding domain"/>
    <property type="match status" value="2"/>
</dbReference>
<dbReference type="Proteomes" id="UP000501747">
    <property type="component" value="Chromosome"/>
</dbReference>